<reference evidence="1 2" key="1">
    <citation type="journal article" date="2019" name="Nat. Ecol. Evol.">
        <title>Megaphylogeny resolves global patterns of mushroom evolution.</title>
        <authorList>
            <person name="Varga T."/>
            <person name="Krizsan K."/>
            <person name="Foldi C."/>
            <person name="Dima B."/>
            <person name="Sanchez-Garcia M."/>
            <person name="Sanchez-Ramirez S."/>
            <person name="Szollosi G.J."/>
            <person name="Szarkandi J.G."/>
            <person name="Papp V."/>
            <person name="Albert L."/>
            <person name="Andreopoulos W."/>
            <person name="Angelini C."/>
            <person name="Antonin V."/>
            <person name="Barry K.W."/>
            <person name="Bougher N.L."/>
            <person name="Buchanan P."/>
            <person name="Buyck B."/>
            <person name="Bense V."/>
            <person name="Catcheside P."/>
            <person name="Chovatia M."/>
            <person name="Cooper J."/>
            <person name="Damon W."/>
            <person name="Desjardin D."/>
            <person name="Finy P."/>
            <person name="Geml J."/>
            <person name="Haridas S."/>
            <person name="Hughes K."/>
            <person name="Justo A."/>
            <person name="Karasinski D."/>
            <person name="Kautmanova I."/>
            <person name="Kiss B."/>
            <person name="Kocsube S."/>
            <person name="Kotiranta H."/>
            <person name="LaButti K.M."/>
            <person name="Lechner B.E."/>
            <person name="Liimatainen K."/>
            <person name="Lipzen A."/>
            <person name="Lukacs Z."/>
            <person name="Mihaltcheva S."/>
            <person name="Morgado L.N."/>
            <person name="Niskanen T."/>
            <person name="Noordeloos M.E."/>
            <person name="Ohm R.A."/>
            <person name="Ortiz-Santana B."/>
            <person name="Ovrebo C."/>
            <person name="Racz N."/>
            <person name="Riley R."/>
            <person name="Savchenko A."/>
            <person name="Shiryaev A."/>
            <person name="Soop K."/>
            <person name="Spirin V."/>
            <person name="Szebenyi C."/>
            <person name="Tomsovsky M."/>
            <person name="Tulloss R.E."/>
            <person name="Uehling J."/>
            <person name="Grigoriev I.V."/>
            <person name="Vagvolgyi C."/>
            <person name="Papp T."/>
            <person name="Martin F.M."/>
            <person name="Miettinen O."/>
            <person name="Hibbett D.S."/>
            <person name="Nagy L.G."/>
        </authorList>
    </citation>
    <scope>NUCLEOTIDE SEQUENCE [LARGE SCALE GENOMIC DNA]</scope>
    <source>
        <strain evidence="1 2">FP101781</strain>
    </source>
</reference>
<organism evidence="1 2">
    <name type="scientific">Coprinellus micaceus</name>
    <name type="common">Glistening ink-cap mushroom</name>
    <name type="synonym">Coprinus micaceus</name>
    <dbReference type="NCBI Taxonomy" id="71717"/>
    <lineage>
        <taxon>Eukaryota</taxon>
        <taxon>Fungi</taxon>
        <taxon>Dikarya</taxon>
        <taxon>Basidiomycota</taxon>
        <taxon>Agaricomycotina</taxon>
        <taxon>Agaricomycetes</taxon>
        <taxon>Agaricomycetidae</taxon>
        <taxon>Agaricales</taxon>
        <taxon>Agaricineae</taxon>
        <taxon>Psathyrellaceae</taxon>
        <taxon>Coprinellus</taxon>
    </lineage>
</organism>
<sequence length="290" mass="31969">MATNPLILDCLWKKTGTISVDLEFSGTALDEYPSFRAFAVISNILRTELGRIRSIRASCEIPVPKTIFFEMTGRADALEYLQVTGLSLAPGTRRTISLGGCTQPSSPQLEVLEIVRLPWRFEDELRPSKYPLINMPSLRRLSLGSSEWKSMCAALFSIRLSFDVLEEKQVVTLCGSPMDSESYGDFRGVKLEVVKADADISAPFLKEIGGGGGRGATVETVLDRLVADISGALNSRDGNALDEFKLMFTVPLDNEEKETVGHAVLEKLDNSVARRVGTWDVDGEIRHPQR</sequence>
<comment type="caution">
    <text evidence="1">The sequence shown here is derived from an EMBL/GenBank/DDBJ whole genome shotgun (WGS) entry which is preliminary data.</text>
</comment>
<proteinExistence type="predicted"/>
<protein>
    <submittedName>
        <fullName evidence="1">Uncharacterized protein</fullName>
    </submittedName>
</protein>
<accession>A0A4Y7T4Z5</accession>
<dbReference type="Proteomes" id="UP000298030">
    <property type="component" value="Unassembled WGS sequence"/>
</dbReference>
<evidence type="ECO:0000313" key="2">
    <source>
        <dbReference type="Proteomes" id="UP000298030"/>
    </source>
</evidence>
<evidence type="ECO:0000313" key="1">
    <source>
        <dbReference type="EMBL" id="TEB29091.1"/>
    </source>
</evidence>
<dbReference type="AlphaFoldDB" id="A0A4Y7T4Z5"/>
<name>A0A4Y7T4Z5_COPMI</name>
<gene>
    <name evidence="1" type="ORF">FA13DRAFT_1711431</name>
</gene>
<keyword evidence="2" id="KW-1185">Reference proteome</keyword>
<dbReference type="EMBL" id="QPFP01000029">
    <property type="protein sequence ID" value="TEB29091.1"/>
    <property type="molecule type" value="Genomic_DNA"/>
</dbReference>